<organism evidence="2 3">
    <name type="scientific">Neisseria animalis</name>
    <dbReference type="NCBI Taxonomy" id="492"/>
    <lineage>
        <taxon>Bacteria</taxon>
        <taxon>Pseudomonadati</taxon>
        <taxon>Pseudomonadota</taxon>
        <taxon>Betaproteobacteria</taxon>
        <taxon>Neisseriales</taxon>
        <taxon>Neisseriaceae</taxon>
        <taxon>Neisseria</taxon>
    </lineage>
</organism>
<dbReference type="GO" id="GO:0005524">
    <property type="term" value="F:ATP binding"/>
    <property type="evidence" value="ECO:0007669"/>
    <property type="project" value="InterPro"/>
</dbReference>
<dbReference type="InterPro" id="IPR027417">
    <property type="entry name" value="P-loop_NTPase"/>
</dbReference>
<dbReference type="AlphaFoldDB" id="A0A5P3MTB0"/>
<dbReference type="GO" id="GO:0003677">
    <property type="term" value="F:DNA binding"/>
    <property type="evidence" value="ECO:0007669"/>
    <property type="project" value="InterPro"/>
</dbReference>
<protein>
    <submittedName>
        <fullName evidence="2">Restriction endonuclease subunit R</fullName>
    </submittedName>
</protein>
<reference evidence="2 3" key="1">
    <citation type="submission" date="2018-08" db="EMBL/GenBank/DDBJ databases">
        <title>Neisseria animalis ATCC 49930 complete genome.</title>
        <authorList>
            <person name="Veseli I.A."/>
            <person name="Mascarenhas dos Santos A.C."/>
            <person name="Buttler R."/>
            <person name="Pombert J.-F."/>
        </authorList>
    </citation>
    <scope>NUCLEOTIDE SEQUENCE [LARGE SCALE GENOMIC DNA]</scope>
    <source>
        <strain evidence="2 3">ATCC 49930</strain>
    </source>
</reference>
<dbReference type="PANTHER" id="PTHR47396:SF1">
    <property type="entry name" value="ATP-DEPENDENT HELICASE IRC3-RELATED"/>
    <property type="match status" value="1"/>
</dbReference>
<sequence length="879" mass="99405">MMQLKTYQQDALESVGRYFSGCLKKDVAAAFADEQPFAYKVPSEHEALRDIPYVCVRIPTGGGKTLLASHSIERVAKAYLSCDFPVALWLVPGKTIKSQTAEALKNPKHPYRMALDKVFNRQVMVIETEEFTLLRPQDFGNKAVIVVSTLQNFRVEKEDGRKIYAFNEHLAPHFARLPSDVLATLETVKPTDLQEHGLQAKQLGKTKHSFANLLKAYRPFVIVDEAHNARTPLTFDVLANLLPSAILEFTATPNVDARCGSNVLYHVGANVLKKEEMIKLPIILTEHETWQQAVDGAYLRRSELAQKAQHESDYVRPIVLFQAEAKNGAVTVEVLKRYLLEELKIDEREIAVVTGSQRELDKVDLYDKNCPILYIITVEALKEGWDCPFAYVFCSVQNVSSSKEAEQLLGRVLRMPYAKRRKMEDLNRAYAHLSSKSFGETAKNLQDKLIGMGFETLEVADMLRMGQTGQDNLFDEHELPVFQTAYVPTVLELDRLPENLTSDEQSQLIATEQDGRFLVQVSGNLSDNLQSAILKTATGKKQTLLKQQIAIHQAKIAKSASPAEQGRIFAAIPQLCVNIQGELMLADPDILLDYRGWHLLDYPARLEKFRVQTGSDSFAVDIDGDKLTQRFYGQQLHLTDDWLDLSQNDFIRWLDNHVRVSDIPQAVMLAFLQRLTDDLLAKPNVSLADLLQQKFALARDIQALIQGYRQKAVADCYQQSLFGGNDVQACLDAQHQFCFDLKHYAPQPPFYSGNYRFNKSYFAQIEDLKSSGEELDCAKVIDSLPQVKHWVRNPVKRGFGLPLAKDNFYPDFIAELTDGRILVVEYKGEPYKTNDDSKEKCLIAERWAKLSGGQCLFIMAVKQDEQGRDVREQLLDTVA</sequence>
<dbReference type="SUPFAM" id="SSF52540">
    <property type="entry name" value="P-loop containing nucleoside triphosphate hydrolases"/>
    <property type="match status" value="1"/>
</dbReference>
<gene>
    <name evidence="2" type="ORF">D0T90_05465</name>
</gene>
<proteinExistence type="predicted"/>
<keyword evidence="3" id="KW-1185">Reference proteome</keyword>
<dbReference type="Gene3D" id="3.40.50.300">
    <property type="entry name" value="P-loop containing nucleotide triphosphate hydrolases"/>
    <property type="match status" value="2"/>
</dbReference>
<dbReference type="GO" id="GO:0004519">
    <property type="term" value="F:endonuclease activity"/>
    <property type="evidence" value="ECO:0007669"/>
    <property type="project" value="UniProtKB-KW"/>
</dbReference>
<dbReference type="GO" id="GO:0005829">
    <property type="term" value="C:cytosol"/>
    <property type="evidence" value="ECO:0007669"/>
    <property type="project" value="TreeGrafter"/>
</dbReference>
<evidence type="ECO:0000313" key="3">
    <source>
        <dbReference type="Proteomes" id="UP000325536"/>
    </source>
</evidence>
<dbReference type="InterPro" id="IPR050742">
    <property type="entry name" value="Helicase_Restrict-Modif_Enz"/>
</dbReference>
<dbReference type="Proteomes" id="UP000325536">
    <property type="component" value="Chromosome"/>
</dbReference>
<keyword evidence="2" id="KW-0255">Endonuclease</keyword>
<dbReference type="EMBL" id="CP031699">
    <property type="protein sequence ID" value="QEY24011.1"/>
    <property type="molecule type" value="Genomic_DNA"/>
</dbReference>
<feature type="domain" description="Helicase/UvrB N-terminal" evidence="1">
    <location>
        <begin position="2"/>
        <end position="254"/>
    </location>
</feature>
<dbReference type="OrthoDB" id="9804145at2"/>
<dbReference type="PANTHER" id="PTHR47396">
    <property type="entry name" value="TYPE I RESTRICTION ENZYME ECOKI R PROTEIN"/>
    <property type="match status" value="1"/>
</dbReference>
<evidence type="ECO:0000313" key="2">
    <source>
        <dbReference type="EMBL" id="QEY24011.1"/>
    </source>
</evidence>
<evidence type="ECO:0000259" key="1">
    <source>
        <dbReference type="Pfam" id="PF04851"/>
    </source>
</evidence>
<dbReference type="Pfam" id="PF04851">
    <property type="entry name" value="ResIII"/>
    <property type="match status" value="1"/>
</dbReference>
<dbReference type="KEGG" id="naq:D0T90_05465"/>
<keyword evidence="2" id="KW-0540">Nuclease</keyword>
<dbReference type="REBASE" id="369235">
    <property type="entry name" value="Nan49930ORF5470P"/>
</dbReference>
<dbReference type="InterPro" id="IPR006935">
    <property type="entry name" value="Helicase/UvrB_N"/>
</dbReference>
<name>A0A5P3MTB0_NEIAN</name>
<keyword evidence="2" id="KW-0378">Hydrolase</keyword>
<accession>A0A5P3MTB0</accession>
<dbReference type="GO" id="GO:0016787">
    <property type="term" value="F:hydrolase activity"/>
    <property type="evidence" value="ECO:0007669"/>
    <property type="project" value="InterPro"/>
</dbReference>